<accession>A0A1S3D960</accession>
<keyword evidence="3" id="KW-1185">Reference proteome</keyword>
<dbReference type="PANTHER" id="PTHR23346">
    <property type="entry name" value="TRANSLATIONAL ACTIVATOR GCN1-RELATED"/>
    <property type="match status" value="1"/>
</dbReference>
<gene>
    <name evidence="4" type="primary">LOC103513935</name>
</gene>
<name>A0A1S3D960_DIACI</name>
<evidence type="ECO:0000256" key="2">
    <source>
        <dbReference type="SAM" id="MobiDB-lite"/>
    </source>
</evidence>
<dbReference type="GO" id="GO:0019887">
    <property type="term" value="F:protein kinase regulator activity"/>
    <property type="evidence" value="ECO:0007669"/>
    <property type="project" value="TreeGrafter"/>
</dbReference>
<evidence type="ECO:0000313" key="4">
    <source>
        <dbReference type="RefSeq" id="XP_008477018.1"/>
    </source>
</evidence>
<evidence type="ECO:0000313" key="3">
    <source>
        <dbReference type="Proteomes" id="UP000079169"/>
    </source>
</evidence>
<keyword evidence="1" id="KW-0677">Repeat</keyword>
<dbReference type="Proteomes" id="UP000079169">
    <property type="component" value="Unplaced"/>
</dbReference>
<sequence>MSTVLKYLYCFEHLDANSDSHLTNLKRESKAYSYREQLEEIQLRKELEAKKAREGKQKQTQYTPKQKEAIKAQLDKEADIRKRVSKMNAELSRVLNLLRCAYDGNPAYISLNYNFLLPLLLTQLNSPLAAPAIVDIYLHLISSGIFHSEDLSFANTGEKIV</sequence>
<feature type="region of interest" description="Disordered" evidence="2">
    <location>
        <begin position="50"/>
        <end position="69"/>
    </location>
</feature>
<reference evidence="4" key="1">
    <citation type="submission" date="2025-08" db="UniProtKB">
        <authorList>
            <consortium name="RefSeq"/>
        </authorList>
    </citation>
    <scope>IDENTIFICATION</scope>
</reference>
<dbReference type="RefSeq" id="XP_008477018.1">
    <property type="nucleotide sequence ID" value="XM_008478796.1"/>
</dbReference>
<dbReference type="GeneID" id="103513935"/>
<dbReference type="PANTHER" id="PTHR23346:SF7">
    <property type="entry name" value="STALLED RIBOSOME SENSOR GCN1"/>
    <property type="match status" value="1"/>
</dbReference>
<organism evidence="3 4">
    <name type="scientific">Diaphorina citri</name>
    <name type="common">Asian citrus psyllid</name>
    <dbReference type="NCBI Taxonomy" id="121845"/>
    <lineage>
        <taxon>Eukaryota</taxon>
        <taxon>Metazoa</taxon>
        <taxon>Ecdysozoa</taxon>
        <taxon>Arthropoda</taxon>
        <taxon>Hexapoda</taxon>
        <taxon>Insecta</taxon>
        <taxon>Pterygota</taxon>
        <taxon>Neoptera</taxon>
        <taxon>Paraneoptera</taxon>
        <taxon>Hemiptera</taxon>
        <taxon>Sternorrhyncha</taxon>
        <taxon>Psylloidea</taxon>
        <taxon>Psyllidae</taxon>
        <taxon>Diaphorininae</taxon>
        <taxon>Diaphorina</taxon>
    </lineage>
</organism>
<dbReference type="KEGG" id="dci:103513935"/>
<dbReference type="GO" id="GO:0005829">
    <property type="term" value="C:cytosol"/>
    <property type="evidence" value="ECO:0007669"/>
    <property type="project" value="TreeGrafter"/>
</dbReference>
<dbReference type="PaxDb" id="121845-A0A1S3D960"/>
<proteinExistence type="predicted"/>
<dbReference type="GO" id="GO:0034198">
    <property type="term" value="P:cellular response to amino acid starvation"/>
    <property type="evidence" value="ECO:0007669"/>
    <property type="project" value="TreeGrafter"/>
</dbReference>
<evidence type="ECO:0000256" key="1">
    <source>
        <dbReference type="ARBA" id="ARBA00022737"/>
    </source>
</evidence>
<dbReference type="STRING" id="121845.A0A1S3D960"/>
<dbReference type="GO" id="GO:0006417">
    <property type="term" value="P:regulation of translation"/>
    <property type="evidence" value="ECO:0007669"/>
    <property type="project" value="TreeGrafter"/>
</dbReference>
<protein>
    <submittedName>
        <fullName evidence="4">EIF-2-alpha kinase activator GCN1-like</fullName>
    </submittedName>
</protein>
<dbReference type="AlphaFoldDB" id="A0A1S3D960"/>